<evidence type="ECO:0000256" key="2">
    <source>
        <dbReference type="SAM" id="Phobius"/>
    </source>
</evidence>
<keyword evidence="2" id="KW-0812">Transmembrane</keyword>
<organism evidence="3 4">
    <name type="scientific">Smittium simulii</name>
    <dbReference type="NCBI Taxonomy" id="133385"/>
    <lineage>
        <taxon>Eukaryota</taxon>
        <taxon>Fungi</taxon>
        <taxon>Fungi incertae sedis</taxon>
        <taxon>Zoopagomycota</taxon>
        <taxon>Kickxellomycotina</taxon>
        <taxon>Harpellomycetes</taxon>
        <taxon>Harpellales</taxon>
        <taxon>Legeriomycetaceae</taxon>
        <taxon>Smittium</taxon>
    </lineage>
</organism>
<evidence type="ECO:0000313" key="4">
    <source>
        <dbReference type="Proteomes" id="UP000245383"/>
    </source>
</evidence>
<keyword evidence="1" id="KW-0175">Coiled coil</keyword>
<evidence type="ECO:0000256" key="1">
    <source>
        <dbReference type="SAM" id="Coils"/>
    </source>
</evidence>
<comment type="caution">
    <text evidence="3">The sequence shown here is derived from an EMBL/GenBank/DDBJ whole genome shotgun (WGS) entry which is preliminary data.</text>
</comment>
<dbReference type="EMBL" id="MBFR01000061">
    <property type="protein sequence ID" value="PVU95218.1"/>
    <property type="molecule type" value="Genomic_DNA"/>
</dbReference>
<feature type="transmembrane region" description="Helical" evidence="2">
    <location>
        <begin position="18"/>
        <end position="37"/>
    </location>
</feature>
<sequence length="75" mass="9038">MKQIFPKNENRPGYIFKYWAYISLASVGIFILSKNLLEDQRKSLELRKATLKSRRETYEQIVRQREEDESLDNKN</sequence>
<gene>
    <name evidence="3" type="ORF">BB561_001943</name>
</gene>
<accession>A0A2T9YS98</accession>
<keyword evidence="4" id="KW-1185">Reference proteome</keyword>
<proteinExistence type="predicted"/>
<dbReference type="AlphaFoldDB" id="A0A2T9YS98"/>
<dbReference type="OrthoDB" id="5596265at2759"/>
<name>A0A2T9YS98_9FUNG</name>
<evidence type="ECO:0000313" key="3">
    <source>
        <dbReference type="EMBL" id="PVU95218.1"/>
    </source>
</evidence>
<reference evidence="3 4" key="1">
    <citation type="journal article" date="2018" name="MBio">
        <title>Comparative Genomics Reveals the Core Gene Toolbox for the Fungus-Insect Symbiosis.</title>
        <authorList>
            <person name="Wang Y."/>
            <person name="Stata M."/>
            <person name="Wang W."/>
            <person name="Stajich J.E."/>
            <person name="White M.M."/>
            <person name="Moncalvo J.M."/>
        </authorList>
    </citation>
    <scope>NUCLEOTIDE SEQUENCE [LARGE SCALE GENOMIC DNA]</scope>
    <source>
        <strain evidence="3 4">SWE-8-4</strain>
    </source>
</reference>
<keyword evidence="2" id="KW-0472">Membrane</keyword>
<dbReference type="Proteomes" id="UP000245383">
    <property type="component" value="Unassembled WGS sequence"/>
</dbReference>
<keyword evidence="2" id="KW-1133">Transmembrane helix</keyword>
<protein>
    <submittedName>
        <fullName evidence="3">Uncharacterized protein</fullName>
    </submittedName>
</protein>
<feature type="coiled-coil region" evidence="1">
    <location>
        <begin position="34"/>
        <end position="61"/>
    </location>
</feature>